<dbReference type="CDD" id="cd03214">
    <property type="entry name" value="ABC_Iron-Siderophores_B12_Hemin"/>
    <property type="match status" value="1"/>
</dbReference>
<dbReference type="SUPFAM" id="SSF52540">
    <property type="entry name" value="P-loop containing nucleoside triphosphate hydrolases"/>
    <property type="match status" value="1"/>
</dbReference>
<dbReference type="Gene3D" id="3.40.50.300">
    <property type="entry name" value="P-loop containing nucleotide triphosphate hydrolases"/>
    <property type="match status" value="1"/>
</dbReference>
<dbReference type="SMART" id="SM00382">
    <property type="entry name" value="AAA"/>
    <property type="match status" value="1"/>
</dbReference>
<dbReference type="InterPro" id="IPR027417">
    <property type="entry name" value="P-loop_NTPase"/>
</dbReference>
<dbReference type="AlphaFoldDB" id="A0ABD4TLA0"/>
<sequence>MVTITVDSLDFSYQSTRILHGLNFTVGEGTVLCIVGPNGSGKTTLIRCLDRILHPSGAILINGKHIRDLGRRELAEIIGYVPQIGAKIAAATVFDVVMMGRTPHMGWQSRKEDLSLVEEAIQLLKVDHLADREFNELSGGQQQKVLIARAVAQDPRILLLDEPTNSLDIHHQLEALAMIHRLSRKTGITVIMAVHDLTIAARYADQLMMLHNGLIVGYGSPEELITQERIREVYRVDAKIFRDPEAGLIVTPLHPIADVIP</sequence>
<dbReference type="PROSITE" id="PS50893">
    <property type="entry name" value="ABC_TRANSPORTER_2"/>
    <property type="match status" value="1"/>
</dbReference>
<evidence type="ECO:0000313" key="12">
    <source>
        <dbReference type="Proteomes" id="UP001524383"/>
    </source>
</evidence>
<accession>A0ABD4TLA0</accession>
<dbReference type="Pfam" id="PF00005">
    <property type="entry name" value="ABC_tran"/>
    <property type="match status" value="1"/>
</dbReference>
<dbReference type="InterPro" id="IPR003439">
    <property type="entry name" value="ABC_transporter-like_ATP-bd"/>
</dbReference>
<evidence type="ECO:0000256" key="3">
    <source>
        <dbReference type="ARBA" id="ARBA00022840"/>
    </source>
</evidence>
<evidence type="ECO:0000256" key="8">
    <source>
        <dbReference type="ARBA" id="ARBA00073649"/>
    </source>
</evidence>
<dbReference type="PANTHER" id="PTHR42794:SF1">
    <property type="entry name" value="HEMIN IMPORT ATP-BINDING PROTEIN HMUV"/>
    <property type="match status" value="1"/>
</dbReference>
<feature type="domain" description="ABC transporter" evidence="10">
    <location>
        <begin position="4"/>
        <end position="237"/>
    </location>
</feature>
<dbReference type="Proteomes" id="UP001524383">
    <property type="component" value="Unassembled WGS sequence"/>
</dbReference>
<dbReference type="FunFam" id="3.40.50.300:FF:000134">
    <property type="entry name" value="Iron-enterobactin ABC transporter ATP-binding protein"/>
    <property type="match status" value="1"/>
</dbReference>
<protein>
    <recommendedName>
        <fullName evidence="8">Cobalamin import ATP-binding protein BtuD</fullName>
        <ecNumber evidence="7">7.6.2.8</ecNumber>
    </recommendedName>
    <alternativeName>
        <fullName evidence="9">Vitamin B12-transporting ATPase</fullName>
    </alternativeName>
</protein>
<dbReference type="RefSeq" id="WP_255333036.1">
    <property type="nucleotide sequence ID" value="NZ_VOTZ01000019.1"/>
</dbReference>
<organism evidence="11 12">
    <name type="scientific">Methanocalculus taiwanensis</name>
    <dbReference type="NCBI Taxonomy" id="106207"/>
    <lineage>
        <taxon>Archaea</taxon>
        <taxon>Methanobacteriati</taxon>
        <taxon>Methanobacteriota</taxon>
        <taxon>Stenosarchaea group</taxon>
        <taxon>Methanomicrobia</taxon>
        <taxon>Methanomicrobiales</taxon>
        <taxon>Methanocalculaceae</taxon>
        <taxon>Methanocalculus</taxon>
    </lineage>
</organism>
<proteinExistence type="predicted"/>
<evidence type="ECO:0000313" key="11">
    <source>
        <dbReference type="EMBL" id="MCQ1539072.1"/>
    </source>
</evidence>
<dbReference type="EMBL" id="VOTZ01000019">
    <property type="protein sequence ID" value="MCQ1539072.1"/>
    <property type="molecule type" value="Genomic_DNA"/>
</dbReference>
<comment type="caution">
    <text evidence="11">The sequence shown here is derived from an EMBL/GenBank/DDBJ whole genome shotgun (WGS) entry which is preliminary data.</text>
</comment>
<evidence type="ECO:0000256" key="9">
    <source>
        <dbReference type="ARBA" id="ARBA00077139"/>
    </source>
</evidence>
<evidence type="ECO:0000256" key="7">
    <source>
        <dbReference type="ARBA" id="ARBA00066387"/>
    </source>
</evidence>
<evidence type="ECO:0000256" key="4">
    <source>
        <dbReference type="ARBA" id="ARBA00022967"/>
    </source>
</evidence>
<reference evidence="11 12" key="1">
    <citation type="submission" date="2019-08" db="EMBL/GenBank/DDBJ databases">
        <authorList>
            <person name="Chen S.-C."/>
            <person name="Lai M.-C."/>
            <person name="You Y.-T."/>
        </authorList>
    </citation>
    <scope>NUCLEOTIDE SEQUENCE [LARGE SCALE GENOMIC DNA]</scope>
    <source>
        <strain evidence="11 12">P2F9704a</strain>
    </source>
</reference>
<keyword evidence="3 11" id="KW-0067">ATP-binding</keyword>
<gene>
    <name evidence="11" type="ORF">FTO68_08780</name>
</gene>
<dbReference type="GO" id="GO:0005524">
    <property type="term" value="F:ATP binding"/>
    <property type="evidence" value="ECO:0007669"/>
    <property type="project" value="UniProtKB-KW"/>
</dbReference>
<keyword evidence="4" id="KW-1278">Translocase</keyword>
<dbReference type="InterPro" id="IPR017871">
    <property type="entry name" value="ABC_transporter-like_CS"/>
</dbReference>
<dbReference type="GO" id="GO:0015420">
    <property type="term" value="F:ABC-type vitamin B12 transporter activity"/>
    <property type="evidence" value="ECO:0007669"/>
    <property type="project" value="UniProtKB-EC"/>
</dbReference>
<comment type="function">
    <text evidence="6">Required for corrinoid utilization. Probably part of the ABC transporter complex BtuCDF involved in cobalamin (vitamin B12) import. Probably responsible for energy coupling to the transport system.</text>
</comment>
<keyword evidence="2" id="KW-0547">Nucleotide-binding</keyword>
<comment type="catalytic activity">
    <reaction evidence="5">
        <text>an R-cob(III)alamin(out) + ATP + H2O = an R-cob(III)alamin(in) + ADP + phosphate + H(+)</text>
        <dbReference type="Rhea" id="RHEA:17873"/>
        <dbReference type="ChEBI" id="CHEBI:15377"/>
        <dbReference type="ChEBI" id="CHEBI:15378"/>
        <dbReference type="ChEBI" id="CHEBI:30616"/>
        <dbReference type="ChEBI" id="CHEBI:43474"/>
        <dbReference type="ChEBI" id="CHEBI:140785"/>
        <dbReference type="ChEBI" id="CHEBI:456216"/>
        <dbReference type="EC" id="7.6.2.8"/>
    </reaction>
</comment>
<dbReference type="InterPro" id="IPR003593">
    <property type="entry name" value="AAA+_ATPase"/>
</dbReference>
<evidence type="ECO:0000256" key="2">
    <source>
        <dbReference type="ARBA" id="ARBA00022741"/>
    </source>
</evidence>
<dbReference type="PANTHER" id="PTHR42794">
    <property type="entry name" value="HEMIN IMPORT ATP-BINDING PROTEIN HMUV"/>
    <property type="match status" value="1"/>
</dbReference>
<evidence type="ECO:0000256" key="5">
    <source>
        <dbReference type="ARBA" id="ARBA00050590"/>
    </source>
</evidence>
<keyword evidence="12" id="KW-1185">Reference proteome</keyword>
<evidence type="ECO:0000256" key="1">
    <source>
        <dbReference type="ARBA" id="ARBA00022448"/>
    </source>
</evidence>
<dbReference type="PROSITE" id="PS00211">
    <property type="entry name" value="ABC_TRANSPORTER_1"/>
    <property type="match status" value="1"/>
</dbReference>
<evidence type="ECO:0000259" key="10">
    <source>
        <dbReference type="PROSITE" id="PS50893"/>
    </source>
</evidence>
<dbReference type="EC" id="7.6.2.8" evidence="7"/>
<name>A0ABD4TLA0_9EURY</name>
<evidence type="ECO:0000256" key="6">
    <source>
        <dbReference type="ARBA" id="ARBA00058960"/>
    </source>
</evidence>
<keyword evidence="1" id="KW-0813">Transport</keyword>